<dbReference type="EMBL" id="JAHRHJ020000009">
    <property type="protein sequence ID" value="KAH9302519.1"/>
    <property type="molecule type" value="Genomic_DNA"/>
</dbReference>
<evidence type="ECO:0000313" key="2">
    <source>
        <dbReference type="Proteomes" id="UP000824469"/>
    </source>
</evidence>
<sequence length="53" mass="6055">VENVCIWISTSGETFVKNCFGFIVFNKHVEPWPIPAYFLGASSCIRVSRKKTF</sequence>
<accession>A0AA38CU47</accession>
<comment type="caution">
    <text evidence="1">The sequence shown here is derived from an EMBL/GenBank/DDBJ whole genome shotgun (WGS) entry which is preliminary data.</text>
</comment>
<reference evidence="1 2" key="1">
    <citation type="journal article" date="2021" name="Nat. Plants">
        <title>The Taxus genome provides insights into paclitaxel biosynthesis.</title>
        <authorList>
            <person name="Xiong X."/>
            <person name="Gou J."/>
            <person name="Liao Q."/>
            <person name="Li Y."/>
            <person name="Zhou Q."/>
            <person name="Bi G."/>
            <person name="Li C."/>
            <person name="Du R."/>
            <person name="Wang X."/>
            <person name="Sun T."/>
            <person name="Guo L."/>
            <person name="Liang H."/>
            <person name="Lu P."/>
            <person name="Wu Y."/>
            <person name="Zhang Z."/>
            <person name="Ro D.K."/>
            <person name="Shang Y."/>
            <person name="Huang S."/>
            <person name="Yan J."/>
        </authorList>
    </citation>
    <scope>NUCLEOTIDE SEQUENCE [LARGE SCALE GENOMIC DNA]</scope>
    <source>
        <strain evidence="1">Ta-2019</strain>
    </source>
</reference>
<feature type="non-terminal residue" evidence="1">
    <location>
        <position position="53"/>
    </location>
</feature>
<gene>
    <name evidence="1" type="ORF">KI387_014102</name>
</gene>
<dbReference type="AlphaFoldDB" id="A0AA38CU47"/>
<name>A0AA38CU47_TAXCH</name>
<feature type="non-terminal residue" evidence="1">
    <location>
        <position position="1"/>
    </location>
</feature>
<keyword evidence="2" id="KW-1185">Reference proteome</keyword>
<evidence type="ECO:0000313" key="1">
    <source>
        <dbReference type="EMBL" id="KAH9302519.1"/>
    </source>
</evidence>
<dbReference type="Proteomes" id="UP000824469">
    <property type="component" value="Unassembled WGS sequence"/>
</dbReference>
<proteinExistence type="predicted"/>
<organism evidence="1 2">
    <name type="scientific">Taxus chinensis</name>
    <name type="common">Chinese yew</name>
    <name type="synonym">Taxus wallichiana var. chinensis</name>
    <dbReference type="NCBI Taxonomy" id="29808"/>
    <lineage>
        <taxon>Eukaryota</taxon>
        <taxon>Viridiplantae</taxon>
        <taxon>Streptophyta</taxon>
        <taxon>Embryophyta</taxon>
        <taxon>Tracheophyta</taxon>
        <taxon>Spermatophyta</taxon>
        <taxon>Pinopsida</taxon>
        <taxon>Pinidae</taxon>
        <taxon>Conifers II</taxon>
        <taxon>Cupressales</taxon>
        <taxon>Taxaceae</taxon>
        <taxon>Taxus</taxon>
    </lineage>
</organism>
<protein>
    <submittedName>
        <fullName evidence="1">Uncharacterized protein</fullName>
    </submittedName>
</protein>